<dbReference type="AlphaFoldDB" id="A0A0E9SHP5"/>
<protein>
    <submittedName>
        <fullName evidence="1">Uncharacterized protein</fullName>
    </submittedName>
</protein>
<evidence type="ECO:0000313" key="1">
    <source>
        <dbReference type="EMBL" id="JAH40806.1"/>
    </source>
</evidence>
<proteinExistence type="predicted"/>
<reference evidence="1" key="1">
    <citation type="submission" date="2014-11" db="EMBL/GenBank/DDBJ databases">
        <authorList>
            <person name="Amaro Gonzalez C."/>
        </authorList>
    </citation>
    <scope>NUCLEOTIDE SEQUENCE</scope>
</reference>
<sequence length="27" mass="3242">MGSEFLTRLYRLPVTMVCMSKCLRRCF</sequence>
<organism evidence="1">
    <name type="scientific">Anguilla anguilla</name>
    <name type="common">European freshwater eel</name>
    <name type="synonym">Muraena anguilla</name>
    <dbReference type="NCBI Taxonomy" id="7936"/>
    <lineage>
        <taxon>Eukaryota</taxon>
        <taxon>Metazoa</taxon>
        <taxon>Chordata</taxon>
        <taxon>Craniata</taxon>
        <taxon>Vertebrata</taxon>
        <taxon>Euteleostomi</taxon>
        <taxon>Actinopterygii</taxon>
        <taxon>Neopterygii</taxon>
        <taxon>Teleostei</taxon>
        <taxon>Anguilliformes</taxon>
        <taxon>Anguillidae</taxon>
        <taxon>Anguilla</taxon>
    </lineage>
</organism>
<name>A0A0E9SHP5_ANGAN</name>
<reference evidence="1" key="2">
    <citation type="journal article" date="2015" name="Fish Shellfish Immunol.">
        <title>Early steps in the European eel (Anguilla anguilla)-Vibrio vulnificus interaction in the gills: Role of the RtxA13 toxin.</title>
        <authorList>
            <person name="Callol A."/>
            <person name="Pajuelo D."/>
            <person name="Ebbesson L."/>
            <person name="Teles M."/>
            <person name="MacKenzie S."/>
            <person name="Amaro C."/>
        </authorList>
    </citation>
    <scope>NUCLEOTIDE SEQUENCE</scope>
</reference>
<accession>A0A0E9SHP5</accession>
<dbReference type="EMBL" id="GBXM01067771">
    <property type="protein sequence ID" value="JAH40806.1"/>
    <property type="molecule type" value="Transcribed_RNA"/>
</dbReference>